<dbReference type="Pfam" id="PF01390">
    <property type="entry name" value="SEA"/>
    <property type="match status" value="1"/>
</dbReference>
<dbReference type="AlphaFoldDB" id="A0A7J6DHA6"/>
<dbReference type="Proteomes" id="UP000579812">
    <property type="component" value="Unassembled WGS sequence"/>
</dbReference>
<name>A0A7J6DHA6_9TELE</name>
<feature type="domain" description="SEA" evidence="1">
    <location>
        <begin position="1"/>
        <end position="81"/>
    </location>
</feature>
<evidence type="ECO:0000313" key="2">
    <source>
        <dbReference type="EMBL" id="KAF4118471.1"/>
    </source>
</evidence>
<gene>
    <name evidence="2" type="ORF">G5714_000522</name>
</gene>
<dbReference type="PROSITE" id="PS50024">
    <property type="entry name" value="SEA"/>
    <property type="match status" value="1"/>
</dbReference>
<dbReference type="EMBL" id="JAAMOB010000001">
    <property type="protein sequence ID" value="KAF4118471.1"/>
    <property type="molecule type" value="Genomic_DNA"/>
</dbReference>
<dbReference type="InterPro" id="IPR000082">
    <property type="entry name" value="SEA_dom"/>
</dbReference>
<keyword evidence="3" id="KW-1185">Reference proteome</keyword>
<dbReference type="Gene3D" id="3.30.70.960">
    <property type="entry name" value="SEA domain"/>
    <property type="match status" value="1"/>
</dbReference>
<comment type="caution">
    <text evidence="2">The sequence shown here is derived from an EMBL/GenBank/DDBJ whole genome shotgun (WGS) entry which is preliminary data.</text>
</comment>
<proteinExistence type="predicted"/>
<sequence>MINRIYRASNLRGYRRCRVNSFARGSIKVDMTLIFENSSTVPSSFEVEKILNGTAVNGTIPLDIILDTIKAGEVVTSSTPPPATNATFESTTMKSSTSEYTHTTSSAFSWMVIVEAGRTHH</sequence>
<evidence type="ECO:0000313" key="3">
    <source>
        <dbReference type="Proteomes" id="UP000579812"/>
    </source>
</evidence>
<evidence type="ECO:0000259" key="1">
    <source>
        <dbReference type="PROSITE" id="PS50024"/>
    </source>
</evidence>
<accession>A0A7J6DHA6</accession>
<protein>
    <recommendedName>
        <fullName evidence="1">SEA domain-containing protein</fullName>
    </recommendedName>
</protein>
<organism evidence="2 3">
    <name type="scientific">Onychostoma macrolepis</name>
    <dbReference type="NCBI Taxonomy" id="369639"/>
    <lineage>
        <taxon>Eukaryota</taxon>
        <taxon>Metazoa</taxon>
        <taxon>Chordata</taxon>
        <taxon>Craniata</taxon>
        <taxon>Vertebrata</taxon>
        <taxon>Euteleostomi</taxon>
        <taxon>Actinopterygii</taxon>
        <taxon>Neopterygii</taxon>
        <taxon>Teleostei</taxon>
        <taxon>Ostariophysi</taxon>
        <taxon>Cypriniformes</taxon>
        <taxon>Cyprinidae</taxon>
        <taxon>Acrossocheilinae</taxon>
        <taxon>Onychostoma</taxon>
    </lineage>
</organism>
<reference evidence="2 3" key="1">
    <citation type="submission" date="2020-04" db="EMBL/GenBank/DDBJ databases">
        <title>Chromosome-level genome assembly of a cyprinid fish Onychostoma macrolepis by integration of Nanopore Sequencing, Bionano and Hi-C technology.</title>
        <authorList>
            <person name="Wang D."/>
        </authorList>
    </citation>
    <scope>NUCLEOTIDE SEQUENCE [LARGE SCALE GENOMIC DNA]</scope>
    <source>
        <strain evidence="2">SWU-2019</strain>
        <tissue evidence="2">Muscle</tissue>
    </source>
</reference>
<dbReference type="InterPro" id="IPR036364">
    <property type="entry name" value="SEA_dom_sf"/>
</dbReference>